<keyword evidence="2" id="KW-1185">Reference proteome</keyword>
<reference evidence="1" key="1">
    <citation type="submission" date="2023-06" db="EMBL/GenBank/DDBJ databases">
        <title>Genome-scale phylogeny and comparative genomics of the fungal order Sordariales.</title>
        <authorList>
            <consortium name="Lawrence Berkeley National Laboratory"/>
            <person name="Hensen N."/>
            <person name="Bonometti L."/>
            <person name="Westerberg I."/>
            <person name="Brannstrom I.O."/>
            <person name="Guillou S."/>
            <person name="Cros-Aarteil S."/>
            <person name="Calhoun S."/>
            <person name="Haridas S."/>
            <person name="Kuo A."/>
            <person name="Mondo S."/>
            <person name="Pangilinan J."/>
            <person name="Riley R."/>
            <person name="Labutti K."/>
            <person name="Andreopoulos B."/>
            <person name="Lipzen A."/>
            <person name="Chen C."/>
            <person name="Yanf M."/>
            <person name="Daum C."/>
            <person name="Ng V."/>
            <person name="Clum A."/>
            <person name="Steindorff A."/>
            <person name="Ohm R."/>
            <person name="Martin F."/>
            <person name="Silar P."/>
            <person name="Natvig D."/>
            <person name="Lalanne C."/>
            <person name="Gautier V."/>
            <person name="Ament-Velasquez S.L."/>
            <person name="Kruys A."/>
            <person name="Hutchinson M.I."/>
            <person name="Powell A.J."/>
            <person name="Barry K."/>
            <person name="Miller A.N."/>
            <person name="Grigoriev I.V."/>
            <person name="Debuchy R."/>
            <person name="Gladieux P."/>
            <person name="Thoren M.H."/>
            <person name="Johannesson H."/>
        </authorList>
    </citation>
    <scope>NUCLEOTIDE SEQUENCE</scope>
    <source>
        <strain evidence="1">PSN4</strain>
    </source>
</reference>
<comment type="caution">
    <text evidence="1">The sequence shown here is derived from an EMBL/GenBank/DDBJ whole genome shotgun (WGS) entry which is preliminary data.</text>
</comment>
<proteinExistence type="predicted"/>
<accession>A0AAJ0BL73</accession>
<name>A0AAJ0BL73_9PEZI</name>
<dbReference type="EMBL" id="MU839830">
    <property type="protein sequence ID" value="KAK1757896.1"/>
    <property type="molecule type" value="Genomic_DNA"/>
</dbReference>
<protein>
    <submittedName>
        <fullName evidence="1">Uncharacterized protein</fullName>
    </submittedName>
</protein>
<evidence type="ECO:0000313" key="2">
    <source>
        <dbReference type="Proteomes" id="UP001239445"/>
    </source>
</evidence>
<gene>
    <name evidence="1" type="ORF">QBC47DRAFT_377221</name>
</gene>
<evidence type="ECO:0000313" key="1">
    <source>
        <dbReference type="EMBL" id="KAK1757896.1"/>
    </source>
</evidence>
<dbReference type="AlphaFoldDB" id="A0AAJ0BL73"/>
<dbReference type="Proteomes" id="UP001239445">
    <property type="component" value="Unassembled WGS sequence"/>
</dbReference>
<organism evidence="1 2">
    <name type="scientific">Echria macrotheca</name>
    <dbReference type="NCBI Taxonomy" id="438768"/>
    <lineage>
        <taxon>Eukaryota</taxon>
        <taxon>Fungi</taxon>
        <taxon>Dikarya</taxon>
        <taxon>Ascomycota</taxon>
        <taxon>Pezizomycotina</taxon>
        <taxon>Sordariomycetes</taxon>
        <taxon>Sordariomycetidae</taxon>
        <taxon>Sordariales</taxon>
        <taxon>Schizotheciaceae</taxon>
        <taxon>Echria</taxon>
    </lineage>
</organism>
<sequence length="135" mass="15049">MTPFVHIPHCRLDMTTVCNIPHQSGHIEEVALPGPTIRTLLTSLTLPDDTLAPSILSHFDDHDDWVHSRCVQSDFSGLGEHEARRLSDQGRLCCWASMMLRPGDTSTGGLQWDLCFVIHKVVARRDSESSRCACP</sequence>